<dbReference type="EMBL" id="SMAS01000024">
    <property type="protein sequence ID" value="TCT27903.1"/>
    <property type="molecule type" value="Genomic_DNA"/>
</dbReference>
<accession>A0A4R3NCC4</accession>
<reference evidence="1 2" key="1">
    <citation type="submission" date="2019-03" db="EMBL/GenBank/DDBJ databases">
        <title>Genomic analyses of the natural microbiome of Caenorhabditis elegans.</title>
        <authorList>
            <person name="Samuel B."/>
        </authorList>
    </citation>
    <scope>NUCLEOTIDE SEQUENCE [LARGE SCALE GENOMIC DNA]</scope>
    <source>
        <strain evidence="1 2">JUb102</strain>
    </source>
</reference>
<proteinExistence type="predicted"/>
<gene>
    <name evidence="1" type="ORF">EC835_1242</name>
</gene>
<dbReference type="Proteomes" id="UP000295055">
    <property type="component" value="Unassembled WGS sequence"/>
</dbReference>
<dbReference type="AlphaFoldDB" id="A0A4R3NCC4"/>
<organism evidence="1 2">
    <name type="scientific">Providencia alcalifaciens</name>
    <dbReference type="NCBI Taxonomy" id="126385"/>
    <lineage>
        <taxon>Bacteria</taxon>
        <taxon>Pseudomonadati</taxon>
        <taxon>Pseudomonadota</taxon>
        <taxon>Gammaproteobacteria</taxon>
        <taxon>Enterobacterales</taxon>
        <taxon>Morganellaceae</taxon>
        <taxon>Providencia</taxon>
    </lineage>
</organism>
<sequence>MMNIKAKRNIAHKTKILNHARESKNIANTLGSVEKLFILGKELMNEMARNN</sequence>
<evidence type="ECO:0000313" key="2">
    <source>
        <dbReference type="Proteomes" id="UP000295055"/>
    </source>
</evidence>
<comment type="caution">
    <text evidence="1">The sequence shown here is derived from an EMBL/GenBank/DDBJ whole genome shotgun (WGS) entry which is preliminary data.</text>
</comment>
<evidence type="ECO:0000313" key="1">
    <source>
        <dbReference type="EMBL" id="TCT27903.1"/>
    </source>
</evidence>
<protein>
    <submittedName>
        <fullName evidence="1">Uncharacterized protein</fullName>
    </submittedName>
</protein>
<name>A0A4R3NCC4_9GAMM</name>